<feature type="signal peptide" evidence="1">
    <location>
        <begin position="1"/>
        <end position="19"/>
    </location>
</feature>
<protein>
    <submittedName>
        <fullName evidence="2">Uncharacterized protein</fullName>
    </submittedName>
</protein>
<reference evidence="2" key="1">
    <citation type="journal article" date="2023" name="Mol. Phylogenet. Evol.">
        <title>Genome-scale phylogeny and comparative genomics of the fungal order Sordariales.</title>
        <authorList>
            <person name="Hensen N."/>
            <person name="Bonometti L."/>
            <person name="Westerberg I."/>
            <person name="Brannstrom I.O."/>
            <person name="Guillou S."/>
            <person name="Cros-Aarteil S."/>
            <person name="Calhoun S."/>
            <person name="Haridas S."/>
            <person name="Kuo A."/>
            <person name="Mondo S."/>
            <person name="Pangilinan J."/>
            <person name="Riley R."/>
            <person name="LaButti K."/>
            <person name="Andreopoulos B."/>
            <person name="Lipzen A."/>
            <person name="Chen C."/>
            <person name="Yan M."/>
            <person name="Daum C."/>
            <person name="Ng V."/>
            <person name="Clum A."/>
            <person name="Steindorff A."/>
            <person name="Ohm R.A."/>
            <person name="Martin F."/>
            <person name="Silar P."/>
            <person name="Natvig D.O."/>
            <person name="Lalanne C."/>
            <person name="Gautier V."/>
            <person name="Ament-Velasquez S.L."/>
            <person name="Kruys A."/>
            <person name="Hutchinson M.I."/>
            <person name="Powell A.J."/>
            <person name="Barry K."/>
            <person name="Miller A.N."/>
            <person name="Grigoriev I.V."/>
            <person name="Debuchy R."/>
            <person name="Gladieux P."/>
            <person name="Hiltunen Thoren M."/>
            <person name="Johannesson H."/>
        </authorList>
    </citation>
    <scope>NUCLEOTIDE SEQUENCE</scope>
    <source>
        <strain evidence="2">CBS 314.62</strain>
    </source>
</reference>
<dbReference type="AlphaFoldDB" id="A0AAE1CB44"/>
<gene>
    <name evidence="2" type="ORF">B0T22DRAFT_242361</name>
</gene>
<dbReference type="SUPFAM" id="SSF50998">
    <property type="entry name" value="Quinoprotein alcohol dehydrogenase-like"/>
    <property type="match status" value="1"/>
</dbReference>
<evidence type="ECO:0000256" key="1">
    <source>
        <dbReference type="SAM" id="SignalP"/>
    </source>
</evidence>
<reference evidence="2" key="2">
    <citation type="submission" date="2023-06" db="EMBL/GenBank/DDBJ databases">
        <authorList>
            <consortium name="Lawrence Berkeley National Laboratory"/>
            <person name="Haridas S."/>
            <person name="Hensen N."/>
            <person name="Bonometti L."/>
            <person name="Westerberg I."/>
            <person name="Brannstrom I.O."/>
            <person name="Guillou S."/>
            <person name="Cros-Aarteil S."/>
            <person name="Calhoun S."/>
            <person name="Kuo A."/>
            <person name="Mondo S."/>
            <person name="Pangilinan J."/>
            <person name="Riley R."/>
            <person name="Labutti K."/>
            <person name="Andreopoulos B."/>
            <person name="Lipzen A."/>
            <person name="Chen C."/>
            <person name="Yanf M."/>
            <person name="Daum C."/>
            <person name="Ng V."/>
            <person name="Clum A."/>
            <person name="Steindorff A."/>
            <person name="Ohm R."/>
            <person name="Martin F."/>
            <person name="Silar P."/>
            <person name="Natvig D."/>
            <person name="Lalanne C."/>
            <person name="Gautier V."/>
            <person name="Ament-Velasquez S.L."/>
            <person name="Kruys A."/>
            <person name="Hutchinson M.I."/>
            <person name="Powell A.J."/>
            <person name="Barry K."/>
            <person name="Miller A.N."/>
            <person name="Grigoriev I.V."/>
            <person name="Debuchy R."/>
            <person name="Gladieux P."/>
            <person name="Thoren M.H."/>
            <person name="Johannesson H."/>
        </authorList>
    </citation>
    <scope>NUCLEOTIDE SEQUENCE</scope>
    <source>
        <strain evidence="2">CBS 314.62</strain>
    </source>
</reference>
<comment type="caution">
    <text evidence="2">The sequence shown here is derived from an EMBL/GenBank/DDBJ whole genome shotgun (WGS) entry which is preliminary data.</text>
</comment>
<evidence type="ECO:0000313" key="2">
    <source>
        <dbReference type="EMBL" id="KAK3686178.1"/>
    </source>
</evidence>
<keyword evidence="3" id="KW-1185">Reference proteome</keyword>
<feature type="chain" id="PRO_5042142915" evidence="1">
    <location>
        <begin position="20"/>
        <end position="296"/>
    </location>
</feature>
<organism evidence="2 3">
    <name type="scientific">Podospora appendiculata</name>
    <dbReference type="NCBI Taxonomy" id="314037"/>
    <lineage>
        <taxon>Eukaryota</taxon>
        <taxon>Fungi</taxon>
        <taxon>Dikarya</taxon>
        <taxon>Ascomycota</taxon>
        <taxon>Pezizomycotina</taxon>
        <taxon>Sordariomycetes</taxon>
        <taxon>Sordariomycetidae</taxon>
        <taxon>Sordariales</taxon>
        <taxon>Podosporaceae</taxon>
        <taxon>Podospora</taxon>
    </lineage>
</organism>
<proteinExistence type="predicted"/>
<sequence length="296" mass="31015">MRRWISAALAALLPAAVRAVQLTDSLQDADLAQSGYLPCHNIDPARLGNYTRAWLNTYSSNEYFHAKPLVYTPPGATDELVILVSNQNNIRVLDGATGTLKYSRTVQPPFMAFDSNCGDIQYSIGITGTPYIDAATNIMYFFSKGYRPGSGPGDPNNPGVGAINGTYKLYAVTLPTLADISGFPVTIDGHAADNDPTRYFVGGVVLQRPSVAVVGNTIVGGFGGHCDNFNYTGMLVSVSKTAGVGVTGVQAMVASPGAPSPIPTDYINGNGGKAGIWQAGAGLAYDGGNKLYFTTG</sequence>
<accession>A0AAE1CB44</accession>
<dbReference type="EMBL" id="JAULSO010000003">
    <property type="protein sequence ID" value="KAK3686178.1"/>
    <property type="molecule type" value="Genomic_DNA"/>
</dbReference>
<dbReference type="InterPro" id="IPR011047">
    <property type="entry name" value="Quinoprotein_ADH-like_sf"/>
</dbReference>
<evidence type="ECO:0000313" key="3">
    <source>
        <dbReference type="Proteomes" id="UP001270362"/>
    </source>
</evidence>
<keyword evidence="1" id="KW-0732">Signal</keyword>
<dbReference type="Proteomes" id="UP001270362">
    <property type="component" value="Unassembled WGS sequence"/>
</dbReference>
<name>A0AAE1CB44_9PEZI</name>